<evidence type="ECO:0000256" key="6">
    <source>
        <dbReference type="ARBA" id="ARBA00035023"/>
    </source>
</evidence>
<evidence type="ECO:0000313" key="9">
    <source>
        <dbReference type="EMBL" id="RDW76083.1"/>
    </source>
</evidence>
<accession>A0A3D8RPU6</accession>
<dbReference type="AlphaFoldDB" id="A0A3D8RPU6"/>
<organism evidence="9 10">
    <name type="scientific">Coleophoma crateriformis</name>
    <dbReference type="NCBI Taxonomy" id="565419"/>
    <lineage>
        <taxon>Eukaryota</taxon>
        <taxon>Fungi</taxon>
        <taxon>Dikarya</taxon>
        <taxon>Ascomycota</taxon>
        <taxon>Pezizomycotina</taxon>
        <taxon>Leotiomycetes</taxon>
        <taxon>Helotiales</taxon>
        <taxon>Dermateaceae</taxon>
        <taxon>Coleophoma</taxon>
    </lineage>
</organism>
<dbReference type="EC" id="1.13.11.93" evidence="6"/>
<dbReference type="InterPro" id="IPR047869">
    <property type="entry name" value="YdcJ_bac-like"/>
</dbReference>
<dbReference type="SMART" id="SM01150">
    <property type="entry name" value="DUF1338"/>
    <property type="match status" value="1"/>
</dbReference>
<evidence type="ECO:0000256" key="7">
    <source>
        <dbReference type="ARBA" id="ARBA00035034"/>
    </source>
</evidence>
<sequence>MGSITNKPQYVAPSMIRHQFSNAMSCIYKAEVPLYSNLLNLVSDVNNSILERDLSLKQHLEESDQFSRLQYERHGAIRLGTASEMATMARFLSVMDMHPVGYYDLSLASLPVHATCFRTLDLDSLNKNPFRLFVSLLRPSLIPEALHSLVGGILSKRAIFSRRTLELIQIAEDQGGLTPDQVSEYISNGLETFKWTRTSTATTIEYQMLKSSSPLLADIVAFPTAHINHLTPRTLDIEAVQAGMKSYGLPMKESIEGPPGGRNCLILLRQTSFKALEDEVLFLGDGGDGVQGRHCARFGEVEQRGAALTPKGRKLYDDLVGEARAKGIGPEVTEAYAKIFARFPDSWDALRKENLAWLRYYIPESRPHGTPEPGADLDTLIAGGWVRYEPITYEDFLPLSAAGIFQSNLGREKEGLRSYEPGDESGDHGRGELVNAIGLDINDEMVVYRDLQEKSIKECLYNFRP</sequence>
<dbReference type="PANTHER" id="PTHR39479:SF2">
    <property type="entry name" value="2-OXOADIPATE DIOXYGENASE_DECARBOXYLASE"/>
    <property type="match status" value="1"/>
</dbReference>
<comment type="caution">
    <text evidence="9">The sequence shown here is derived from an EMBL/GenBank/DDBJ whole genome shotgun (WGS) entry which is preliminary data.</text>
</comment>
<gene>
    <name evidence="9" type="ORF">BP5796_06904</name>
</gene>
<dbReference type="EMBL" id="PDLN01000009">
    <property type="protein sequence ID" value="RDW76083.1"/>
    <property type="molecule type" value="Genomic_DNA"/>
</dbReference>
<evidence type="ECO:0000256" key="4">
    <source>
        <dbReference type="ARBA" id="ARBA00023004"/>
    </source>
</evidence>
<reference evidence="9 10" key="1">
    <citation type="journal article" date="2018" name="IMA Fungus">
        <title>IMA Genome-F 9: Draft genome sequence of Annulohypoxylon stygium, Aspergillus mulundensis, Berkeleyomyces basicola (syn. Thielaviopsis basicola), Ceratocystis smalleyi, two Cercospora beticola strains, Coleophoma cylindrospora, Fusarium fracticaudum, Phialophora cf. hyalina, and Morchella septimelata.</title>
        <authorList>
            <person name="Wingfield B.D."/>
            <person name="Bills G.F."/>
            <person name="Dong Y."/>
            <person name="Huang W."/>
            <person name="Nel W.J."/>
            <person name="Swalarsk-Parry B.S."/>
            <person name="Vaghefi N."/>
            <person name="Wilken P.M."/>
            <person name="An Z."/>
            <person name="de Beer Z.W."/>
            <person name="De Vos L."/>
            <person name="Chen L."/>
            <person name="Duong T.A."/>
            <person name="Gao Y."/>
            <person name="Hammerbacher A."/>
            <person name="Kikkert J.R."/>
            <person name="Li Y."/>
            <person name="Li H."/>
            <person name="Li K."/>
            <person name="Li Q."/>
            <person name="Liu X."/>
            <person name="Ma X."/>
            <person name="Naidoo K."/>
            <person name="Pethybridge S.J."/>
            <person name="Sun J."/>
            <person name="Steenkamp E.T."/>
            <person name="van der Nest M.A."/>
            <person name="van Wyk S."/>
            <person name="Wingfield M.J."/>
            <person name="Xiong C."/>
            <person name="Yue Q."/>
            <person name="Zhang X."/>
        </authorList>
    </citation>
    <scope>NUCLEOTIDE SEQUENCE [LARGE SCALE GENOMIC DNA]</scope>
    <source>
        <strain evidence="9 10">BP5796</strain>
    </source>
</reference>
<keyword evidence="10" id="KW-1185">Reference proteome</keyword>
<evidence type="ECO:0000256" key="8">
    <source>
        <dbReference type="ARBA" id="ARBA00035045"/>
    </source>
</evidence>
<dbReference type="OrthoDB" id="8300246at2759"/>
<evidence type="ECO:0000256" key="3">
    <source>
        <dbReference type="ARBA" id="ARBA00023002"/>
    </source>
</evidence>
<name>A0A3D8RPU6_9HELO</name>
<dbReference type="InterPro" id="IPR009770">
    <property type="entry name" value="HGLS"/>
</dbReference>
<dbReference type="CDD" id="cd16348">
    <property type="entry name" value="VOC_YdcJ_like"/>
    <property type="match status" value="1"/>
</dbReference>
<evidence type="ECO:0000256" key="5">
    <source>
        <dbReference type="ARBA" id="ARBA00035013"/>
    </source>
</evidence>
<comment type="similarity">
    <text evidence="5">Belongs to the 2-oxoadipate dioxygenase/decarboxylase family.</text>
</comment>
<comment type="cofactor">
    <cofactor evidence="1">
        <name>Fe(2+)</name>
        <dbReference type="ChEBI" id="CHEBI:29033"/>
    </cofactor>
</comment>
<evidence type="ECO:0000256" key="1">
    <source>
        <dbReference type="ARBA" id="ARBA00001954"/>
    </source>
</evidence>
<dbReference type="Pfam" id="PF07063">
    <property type="entry name" value="HGLS"/>
    <property type="match status" value="1"/>
</dbReference>
<proteinExistence type="inferred from homology"/>
<keyword evidence="2" id="KW-0223">Dioxygenase</keyword>
<dbReference type="PANTHER" id="PTHR39479">
    <property type="match status" value="1"/>
</dbReference>
<dbReference type="GO" id="GO:0051213">
    <property type="term" value="F:dioxygenase activity"/>
    <property type="evidence" value="ECO:0007669"/>
    <property type="project" value="UniProtKB-KW"/>
</dbReference>
<evidence type="ECO:0000313" key="10">
    <source>
        <dbReference type="Proteomes" id="UP000256328"/>
    </source>
</evidence>
<dbReference type="Proteomes" id="UP000256328">
    <property type="component" value="Unassembled WGS sequence"/>
</dbReference>
<protein>
    <recommendedName>
        <fullName evidence="7">2-oxoadipate dioxygenase/decarboxylase</fullName>
        <ecNumber evidence="6">1.13.11.93</ecNumber>
    </recommendedName>
    <alternativeName>
        <fullName evidence="8">2-hydroxyglutarate synthase</fullName>
    </alternativeName>
</protein>
<keyword evidence="3" id="KW-0560">Oxidoreductase</keyword>
<evidence type="ECO:0000256" key="2">
    <source>
        <dbReference type="ARBA" id="ARBA00022964"/>
    </source>
</evidence>
<keyword evidence="4" id="KW-0408">Iron</keyword>
<dbReference type="Gene3D" id="3.10.180.80">
    <property type="entry name" value="Uncharacterised protein PF07063, DUF1338"/>
    <property type="match status" value="1"/>
</dbReference>